<accession>A0A1V8SRK1</accession>
<proteinExistence type="predicted"/>
<reference evidence="3" key="1">
    <citation type="submission" date="2017-03" db="EMBL/GenBank/DDBJ databases">
        <title>Genomes of endolithic fungi from Antarctica.</title>
        <authorList>
            <person name="Coleine C."/>
            <person name="Masonjones S."/>
            <person name="Stajich J.E."/>
        </authorList>
    </citation>
    <scope>NUCLEOTIDE SEQUENCE [LARGE SCALE GENOMIC DNA]</scope>
    <source>
        <strain evidence="3">CCFEE 5527</strain>
    </source>
</reference>
<dbReference type="Proteomes" id="UP000192596">
    <property type="component" value="Unassembled WGS sequence"/>
</dbReference>
<sequence length="369" mass="36792">MSTPVPTEEAPPPSPRIHIPSTPEIEHSATTTTSAAAEPTIDPATLSMASIQPAVGGGRPTSRTLAVPQTSNPIALSSMSFVSAVFEGNSAPSTVTPSESVGTSTFATPSTVAAAATLTDARTASGVNPGLSVMQMTTSSQTESSRMNIGGIIASVFGMIRQTATETVPLTDLGWATIALPDTTMTAVAMPGTAPAVAVGAHTVTVGGLAATTHGAVVSNGPNGLEVEDVPAPFSSLIATSATRSGETASTLVLTLQGSTFTAVEQAAGRLAIGSQTLSVGDRASIIHGATVSVMPSGVVINGTVTETFTDATPSFTPNAGATSKTSGSVLDSSTTTTPDVHKSASCTRVAPGLVVLALIVMMQTTFIL</sequence>
<protein>
    <submittedName>
        <fullName evidence="2">Uncharacterized protein</fullName>
    </submittedName>
</protein>
<comment type="caution">
    <text evidence="2">The sequence shown here is derived from an EMBL/GenBank/DDBJ whole genome shotgun (WGS) entry which is preliminary data.</text>
</comment>
<gene>
    <name evidence="2" type="ORF">B0A48_12667</name>
</gene>
<dbReference type="InParanoid" id="A0A1V8SRK1"/>
<evidence type="ECO:0000256" key="1">
    <source>
        <dbReference type="SAM" id="MobiDB-lite"/>
    </source>
</evidence>
<feature type="region of interest" description="Disordered" evidence="1">
    <location>
        <begin position="1"/>
        <end position="36"/>
    </location>
</feature>
<feature type="region of interest" description="Disordered" evidence="1">
    <location>
        <begin position="312"/>
        <end position="339"/>
    </location>
</feature>
<name>A0A1V8SRK1_9PEZI</name>
<dbReference type="EMBL" id="NAJO01000030">
    <property type="protein sequence ID" value="OQO01631.1"/>
    <property type="molecule type" value="Genomic_DNA"/>
</dbReference>
<keyword evidence="3" id="KW-1185">Reference proteome</keyword>
<evidence type="ECO:0000313" key="3">
    <source>
        <dbReference type="Proteomes" id="UP000192596"/>
    </source>
</evidence>
<evidence type="ECO:0000313" key="2">
    <source>
        <dbReference type="EMBL" id="OQO01631.1"/>
    </source>
</evidence>
<dbReference type="AlphaFoldDB" id="A0A1V8SRK1"/>
<organism evidence="2 3">
    <name type="scientific">Cryoendolithus antarcticus</name>
    <dbReference type="NCBI Taxonomy" id="1507870"/>
    <lineage>
        <taxon>Eukaryota</taxon>
        <taxon>Fungi</taxon>
        <taxon>Dikarya</taxon>
        <taxon>Ascomycota</taxon>
        <taxon>Pezizomycotina</taxon>
        <taxon>Dothideomycetes</taxon>
        <taxon>Dothideomycetidae</taxon>
        <taxon>Cladosporiales</taxon>
        <taxon>Cladosporiaceae</taxon>
        <taxon>Cryoendolithus</taxon>
    </lineage>
</organism>